<keyword evidence="3" id="KW-0997">Cell inner membrane</keyword>
<dbReference type="PANTHER" id="PTHR30606">
    <property type="entry name" value="LIPID A BIOSYNTHESIS LAUROYL ACYLTRANSFERASE"/>
    <property type="match status" value="1"/>
</dbReference>
<dbReference type="GO" id="GO:0005886">
    <property type="term" value="C:plasma membrane"/>
    <property type="evidence" value="ECO:0007669"/>
    <property type="project" value="UniProtKB-SubCell"/>
</dbReference>
<dbReference type="CDD" id="cd07984">
    <property type="entry name" value="LPLAT_LABLAT-like"/>
    <property type="match status" value="1"/>
</dbReference>
<dbReference type="InterPro" id="IPR004960">
    <property type="entry name" value="LipA_acyltrans"/>
</dbReference>
<keyword evidence="5 7" id="KW-0472">Membrane</keyword>
<organism evidence="8 9">
    <name type="scientific">Candidatus Aquitaenariimonas noxiae</name>
    <dbReference type="NCBI Taxonomy" id="1974741"/>
    <lineage>
        <taxon>Bacteria</taxon>
        <taxon>Pseudomonadati</taxon>
        <taxon>Candidatus Omnitrophota</taxon>
        <taxon>Candidatus Aquitaenariimonas</taxon>
    </lineage>
</organism>
<dbReference type="Proteomes" id="UP000230052">
    <property type="component" value="Unassembled WGS sequence"/>
</dbReference>
<dbReference type="PIRSF" id="PIRSF026649">
    <property type="entry name" value="MsbB"/>
    <property type="match status" value="1"/>
</dbReference>
<evidence type="ECO:0000256" key="6">
    <source>
        <dbReference type="ARBA" id="ARBA00023315"/>
    </source>
</evidence>
<name>A0A2J0KTL4_9BACT</name>
<evidence type="ECO:0000256" key="2">
    <source>
        <dbReference type="ARBA" id="ARBA00022475"/>
    </source>
</evidence>
<gene>
    <name evidence="8" type="ORF">COS99_03330</name>
</gene>
<keyword evidence="2" id="KW-1003">Cell membrane</keyword>
<keyword evidence="7" id="KW-1133">Transmembrane helix</keyword>
<keyword evidence="4" id="KW-0808">Transferase</keyword>
<evidence type="ECO:0000313" key="8">
    <source>
        <dbReference type="EMBL" id="PIU41818.1"/>
    </source>
</evidence>
<evidence type="ECO:0000256" key="7">
    <source>
        <dbReference type="SAM" id="Phobius"/>
    </source>
</evidence>
<keyword evidence="7" id="KW-0812">Transmembrane</keyword>
<evidence type="ECO:0000256" key="5">
    <source>
        <dbReference type="ARBA" id="ARBA00023136"/>
    </source>
</evidence>
<accession>A0A2J0KTL4</accession>
<feature type="transmembrane region" description="Helical" evidence="7">
    <location>
        <begin position="12"/>
        <end position="38"/>
    </location>
</feature>
<keyword evidence="6" id="KW-0012">Acyltransferase</keyword>
<reference evidence="8 9" key="1">
    <citation type="submission" date="2017-09" db="EMBL/GenBank/DDBJ databases">
        <title>Depth-based differentiation of microbial function through sediment-hosted aquifers and enrichment of novel symbionts in the deep terrestrial subsurface.</title>
        <authorList>
            <person name="Probst A.J."/>
            <person name="Ladd B."/>
            <person name="Jarett J.K."/>
            <person name="Geller-Mcgrath D.E."/>
            <person name="Sieber C.M."/>
            <person name="Emerson J.B."/>
            <person name="Anantharaman K."/>
            <person name="Thomas B.C."/>
            <person name="Malmstrom R."/>
            <person name="Stieglmeier M."/>
            <person name="Klingl A."/>
            <person name="Woyke T."/>
            <person name="Ryan C.M."/>
            <person name="Banfield J.F."/>
        </authorList>
    </citation>
    <scope>NUCLEOTIDE SEQUENCE [LARGE SCALE GENOMIC DNA]</scope>
    <source>
        <strain evidence="8">CG07_land_8_20_14_0_80_42_15</strain>
    </source>
</reference>
<evidence type="ECO:0000313" key="9">
    <source>
        <dbReference type="Proteomes" id="UP000230052"/>
    </source>
</evidence>
<dbReference type="GO" id="GO:0016746">
    <property type="term" value="F:acyltransferase activity"/>
    <property type="evidence" value="ECO:0007669"/>
    <property type="project" value="UniProtKB-KW"/>
</dbReference>
<comment type="subcellular location">
    <subcellularLocation>
        <location evidence="1">Cell inner membrane</location>
    </subcellularLocation>
</comment>
<protein>
    <recommendedName>
        <fullName evidence="10">Lipid A biosynthesis acyltransferase</fullName>
    </recommendedName>
</protein>
<dbReference type="EMBL" id="PEWV01000032">
    <property type="protein sequence ID" value="PIU41818.1"/>
    <property type="molecule type" value="Genomic_DNA"/>
</dbReference>
<evidence type="ECO:0000256" key="1">
    <source>
        <dbReference type="ARBA" id="ARBA00004533"/>
    </source>
</evidence>
<dbReference type="GO" id="GO:0009247">
    <property type="term" value="P:glycolipid biosynthetic process"/>
    <property type="evidence" value="ECO:0007669"/>
    <property type="project" value="UniProtKB-ARBA"/>
</dbReference>
<dbReference type="PANTHER" id="PTHR30606:SF10">
    <property type="entry name" value="PHOSPHATIDYLINOSITOL MANNOSIDE ACYLTRANSFERASE"/>
    <property type="match status" value="1"/>
</dbReference>
<comment type="caution">
    <text evidence="8">The sequence shown here is derived from an EMBL/GenBank/DDBJ whole genome shotgun (WGS) entry which is preliminary data.</text>
</comment>
<proteinExistence type="predicted"/>
<sequence>MVMKRKAIRSVLYYLLIIARFIIRLFPLGLGLFIGGILGRLAYYIVRKERIKTLANLRLAFGKEKSEKEIRRIGREVFANLGKNLVELADFPKINKSNINTLVSENGLHKINKALGKKNGVIILASHFGNWELLAAYLTLKDYRGPVIARKIYYEKYDRLLNDLRASKNVEVIYRDESPKKILRVLKSGGMIGILADQDVDSVEGVFVDFFGELAYTPTAPVSLALATGAQILPCFLIREGNRRTFIVEDPIELEISGNKERDVAINTQKWSRVIESYLRKYPEQWVWMHRRWKTRPEDKNK</sequence>
<dbReference type="Pfam" id="PF03279">
    <property type="entry name" value="Lip_A_acyltrans"/>
    <property type="match status" value="1"/>
</dbReference>
<dbReference type="AlphaFoldDB" id="A0A2J0KTL4"/>
<evidence type="ECO:0008006" key="10">
    <source>
        <dbReference type="Google" id="ProtNLM"/>
    </source>
</evidence>
<evidence type="ECO:0000256" key="4">
    <source>
        <dbReference type="ARBA" id="ARBA00022679"/>
    </source>
</evidence>
<evidence type="ECO:0000256" key="3">
    <source>
        <dbReference type="ARBA" id="ARBA00022519"/>
    </source>
</evidence>